<keyword evidence="3" id="KW-1185">Reference proteome</keyword>
<comment type="caution">
    <text evidence="2">The sequence shown here is derived from an EMBL/GenBank/DDBJ whole genome shotgun (WGS) entry which is preliminary data.</text>
</comment>
<reference evidence="2" key="1">
    <citation type="submission" date="2023-01" db="EMBL/GenBank/DDBJ databases">
        <authorList>
            <person name="Van Ghelder C."/>
            <person name="Rancurel C."/>
        </authorList>
    </citation>
    <scope>NUCLEOTIDE SEQUENCE</scope>
    <source>
        <strain evidence="2">CNCM I-4278</strain>
    </source>
</reference>
<name>A0A9W4XWU7_9PLEO</name>
<dbReference type="Proteomes" id="UP001152607">
    <property type="component" value="Unassembled WGS sequence"/>
</dbReference>
<proteinExistence type="predicted"/>
<dbReference type="AlphaFoldDB" id="A0A9W4XWU7"/>
<sequence length="101" mass="11672">MFADLRENHVRCCRRSRRGPLRNSQRNRDKQGSKQLSQHRHYMLLRLAHHELRYIQSTVRDNGRRGKRHRHPPAITPTAAGGFVCADKLYVRCLACVGGNG</sequence>
<organism evidence="2 3">
    <name type="scientific">Periconia digitata</name>
    <dbReference type="NCBI Taxonomy" id="1303443"/>
    <lineage>
        <taxon>Eukaryota</taxon>
        <taxon>Fungi</taxon>
        <taxon>Dikarya</taxon>
        <taxon>Ascomycota</taxon>
        <taxon>Pezizomycotina</taxon>
        <taxon>Dothideomycetes</taxon>
        <taxon>Pleosporomycetidae</taxon>
        <taxon>Pleosporales</taxon>
        <taxon>Massarineae</taxon>
        <taxon>Periconiaceae</taxon>
        <taxon>Periconia</taxon>
    </lineage>
</organism>
<gene>
    <name evidence="2" type="ORF">PDIGIT_LOCUS14633</name>
</gene>
<feature type="region of interest" description="Disordered" evidence="1">
    <location>
        <begin position="14"/>
        <end position="39"/>
    </location>
</feature>
<evidence type="ECO:0000313" key="2">
    <source>
        <dbReference type="EMBL" id="CAI6341436.1"/>
    </source>
</evidence>
<evidence type="ECO:0000313" key="3">
    <source>
        <dbReference type="Proteomes" id="UP001152607"/>
    </source>
</evidence>
<evidence type="ECO:0000256" key="1">
    <source>
        <dbReference type="SAM" id="MobiDB-lite"/>
    </source>
</evidence>
<accession>A0A9W4XWU7</accession>
<dbReference type="EMBL" id="CAOQHR010000012">
    <property type="protein sequence ID" value="CAI6341436.1"/>
    <property type="molecule type" value="Genomic_DNA"/>
</dbReference>
<protein>
    <submittedName>
        <fullName evidence="2">Uncharacterized protein</fullName>
    </submittedName>
</protein>